<dbReference type="PROSITE" id="PS50206">
    <property type="entry name" value="RHODANESE_3"/>
    <property type="match status" value="1"/>
</dbReference>
<keyword evidence="3" id="KW-1185">Reference proteome</keyword>
<accession>A0A2P8G194</accession>
<proteinExistence type="predicted"/>
<dbReference type="GO" id="GO:0006749">
    <property type="term" value="P:glutathione metabolic process"/>
    <property type="evidence" value="ECO:0007669"/>
    <property type="project" value="InterPro"/>
</dbReference>
<dbReference type="GO" id="GO:0070813">
    <property type="term" value="P:hydrogen sulfide metabolic process"/>
    <property type="evidence" value="ECO:0007669"/>
    <property type="project" value="TreeGrafter"/>
</dbReference>
<dbReference type="Pfam" id="PF00581">
    <property type="entry name" value="Rhodanese"/>
    <property type="match status" value="1"/>
</dbReference>
<organism evidence="2 3">
    <name type="scientific">Dyadobacter jiangsuensis</name>
    <dbReference type="NCBI Taxonomy" id="1591085"/>
    <lineage>
        <taxon>Bacteria</taxon>
        <taxon>Pseudomonadati</taxon>
        <taxon>Bacteroidota</taxon>
        <taxon>Cytophagia</taxon>
        <taxon>Cytophagales</taxon>
        <taxon>Spirosomataceae</taxon>
        <taxon>Dyadobacter</taxon>
    </lineage>
</organism>
<comment type="caution">
    <text evidence="2">The sequence shown here is derived from an EMBL/GenBank/DDBJ whole genome shotgun (WGS) entry which is preliminary data.</text>
</comment>
<reference evidence="2 3" key="1">
    <citation type="submission" date="2018-03" db="EMBL/GenBank/DDBJ databases">
        <title>Genomic Encyclopedia of Archaeal and Bacterial Type Strains, Phase II (KMG-II): from individual species to whole genera.</title>
        <authorList>
            <person name="Goeker M."/>
        </authorList>
    </citation>
    <scope>NUCLEOTIDE SEQUENCE [LARGE SCALE GENOMIC DNA]</scope>
    <source>
        <strain evidence="2 3">DSM 29057</strain>
    </source>
</reference>
<evidence type="ECO:0000313" key="3">
    <source>
        <dbReference type="Proteomes" id="UP000241964"/>
    </source>
</evidence>
<dbReference type="RefSeq" id="WP_106596244.1">
    <property type="nucleotide sequence ID" value="NZ_PYAS01000007.1"/>
</dbReference>
<dbReference type="InterPro" id="IPR036866">
    <property type="entry name" value="RibonucZ/Hydroxyglut_hydro"/>
</dbReference>
<sequence length="367" mass="40380">MKATKITADELKEKFEKKSNVIVLDVRPQQQRDDWQISGSIYKDIYDRLQQGDSTVFDDMDLPKEATIVTVCAAGRSSQLAADILADKGYYAQSLEGGMKAWNYAWNTAEASDDTLTIIQVRRVAKGCLSYIIGSGKSAMVIDASLDPEVYFSLASTRDWNIIYVSDTHIHADYISRSIELVKVTGATHLFTENADVDYPFVPLADGQQLRLGDAYIKAIHTPGHTPESISYLIDESYLLTGDTLFVDGVGRPDLKADAVQTRRKAQQLFVSLSKIKGLPNDPLILPAHTSHAIDFDNVIIGNKLSGLVHQIELLNIQEQQFVASIVERIPQTPANYLQISAINKAGQHDGIDPADLEAGANRCAIA</sequence>
<dbReference type="SMART" id="SM00849">
    <property type="entry name" value="Lactamase_B"/>
    <property type="match status" value="1"/>
</dbReference>
<dbReference type="Gene3D" id="3.40.250.10">
    <property type="entry name" value="Rhodanese-like domain"/>
    <property type="match status" value="1"/>
</dbReference>
<dbReference type="InterPro" id="IPR036873">
    <property type="entry name" value="Rhodanese-like_dom_sf"/>
</dbReference>
<dbReference type="SUPFAM" id="SSF56281">
    <property type="entry name" value="Metallo-hydrolase/oxidoreductase"/>
    <property type="match status" value="1"/>
</dbReference>
<dbReference type="InterPro" id="IPR051682">
    <property type="entry name" value="Mito_Persulfide_Diox"/>
</dbReference>
<dbReference type="PANTHER" id="PTHR43084:SF7">
    <property type="entry name" value="BETA-LACTAMASE DOMAIN PROTEIN"/>
    <property type="match status" value="1"/>
</dbReference>
<feature type="domain" description="Rhodanese" evidence="1">
    <location>
        <begin position="17"/>
        <end position="111"/>
    </location>
</feature>
<dbReference type="Proteomes" id="UP000241964">
    <property type="component" value="Unassembled WGS sequence"/>
</dbReference>
<dbReference type="Pfam" id="PF00753">
    <property type="entry name" value="Lactamase_B"/>
    <property type="match status" value="1"/>
</dbReference>
<dbReference type="EMBL" id="PYAS01000007">
    <property type="protein sequence ID" value="PSL27739.1"/>
    <property type="molecule type" value="Genomic_DNA"/>
</dbReference>
<dbReference type="SUPFAM" id="SSF52821">
    <property type="entry name" value="Rhodanese/Cell cycle control phosphatase"/>
    <property type="match status" value="1"/>
</dbReference>
<dbReference type="GO" id="GO:0016787">
    <property type="term" value="F:hydrolase activity"/>
    <property type="evidence" value="ECO:0007669"/>
    <property type="project" value="UniProtKB-KW"/>
</dbReference>
<dbReference type="InterPro" id="IPR001279">
    <property type="entry name" value="Metallo-B-lactamas"/>
</dbReference>
<keyword evidence="2" id="KW-0378">Hydrolase</keyword>
<name>A0A2P8G194_9BACT</name>
<dbReference type="InterPro" id="IPR044528">
    <property type="entry name" value="POD-like_MBL-fold"/>
</dbReference>
<dbReference type="OrthoDB" id="9784009at2"/>
<dbReference type="PANTHER" id="PTHR43084">
    <property type="entry name" value="PERSULFIDE DIOXYGENASE ETHE1"/>
    <property type="match status" value="1"/>
</dbReference>
<dbReference type="Gene3D" id="3.60.15.10">
    <property type="entry name" value="Ribonuclease Z/Hydroxyacylglutathione hydrolase-like"/>
    <property type="match status" value="1"/>
</dbReference>
<dbReference type="AlphaFoldDB" id="A0A2P8G194"/>
<dbReference type="CDD" id="cd07724">
    <property type="entry name" value="POD-like_MBL-fold"/>
    <property type="match status" value="1"/>
</dbReference>
<gene>
    <name evidence="2" type="ORF">CLV60_1073</name>
</gene>
<evidence type="ECO:0000313" key="2">
    <source>
        <dbReference type="EMBL" id="PSL27739.1"/>
    </source>
</evidence>
<protein>
    <submittedName>
        <fullName evidence="2">Glyoxylase-like metal-dependent hydrolase (Beta-lactamase superfamily II)</fullName>
    </submittedName>
</protein>
<evidence type="ECO:0000259" key="1">
    <source>
        <dbReference type="PROSITE" id="PS50206"/>
    </source>
</evidence>
<dbReference type="GO" id="GO:0050313">
    <property type="term" value="F:sulfur dioxygenase activity"/>
    <property type="evidence" value="ECO:0007669"/>
    <property type="project" value="InterPro"/>
</dbReference>
<dbReference type="InterPro" id="IPR001763">
    <property type="entry name" value="Rhodanese-like_dom"/>
</dbReference>
<dbReference type="SMART" id="SM00450">
    <property type="entry name" value="RHOD"/>
    <property type="match status" value="1"/>
</dbReference>